<dbReference type="AlphaFoldDB" id="A0A1A9I3Q5"/>
<organism evidence="1 2">
    <name type="scientific">Niabella ginsenosidivorans</name>
    <dbReference type="NCBI Taxonomy" id="1176587"/>
    <lineage>
        <taxon>Bacteria</taxon>
        <taxon>Pseudomonadati</taxon>
        <taxon>Bacteroidota</taxon>
        <taxon>Chitinophagia</taxon>
        <taxon>Chitinophagales</taxon>
        <taxon>Chitinophagaceae</taxon>
        <taxon>Niabella</taxon>
    </lineage>
</organism>
<dbReference type="EMBL" id="CP015772">
    <property type="protein sequence ID" value="ANH82256.1"/>
    <property type="molecule type" value="Genomic_DNA"/>
</dbReference>
<dbReference type="Proteomes" id="UP000077667">
    <property type="component" value="Chromosome"/>
</dbReference>
<dbReference type="SUPFAM" id="SSF56801">
    <property type="entry name" value="Acetyl-CoA synthetase-like"/>
    <property type="match status" value="1"/>
</dbReference>
<gene>
    <name evidence="1" type="ORF">A8C56_15960</name>
</gene>
<dbReference type="OrthoDB" id="182577at2"/>
<keyword evidence="2" id="KW-1185">Reference proteome</keyword>
<protein>
    <submittedName>
        <fullName evidence="1">Acyl transferase</fullName>
    </submittedName>
</protein>
<dbReference type="KEGG" id="nia:A8C56_15960"/>
<dbReference type="RefSeq" id="WP_067758109.1">
    <property type="nucleotide sequence ID" value="NZ_CP015772.1"/>
</dbReference>
<keyword evidence="1" id="KW-0808">Transferase</keyword>
<sequence>MNELRDRIFSVDEQSFEAVAKELFLFQCENNALYRSYADRIGCNVLAVNHLADIPFLPVSFFKTHKVTTTRFEPDVIFESSGTTGTINSKHLVKDAGIYVESFRKAFTRFYGPVKDFCVLGLLPSYLERGHSSLIFMVNDLIRESGHPQSGFYLNNFEELSRTLDAVEAAGQKTLLIGVTYALIDFAARFPKQLQHTLIMETGGMKGRRRELIRAEVHDLLKSGLGVSRIHSEYGMTELLSQAYSKENGLFNTPPWMKVVLREEEDPLSVLTAPARGVLNIIDLANIYSCSFIATDDLGVVHPDGSFEILGRRDNSDIRGCSLLAL</sequence>
<accession>A0A1A9I3Q5</accession>
<name>A0A1A9I3Q5_9BACT</name>
<evidence type="ECO:0000313" key="2">
    <source>
        <dbReference type="Proteomes" id="UP000077667"/>
    </source>
</evidence>
<dbReference type="GO" id="GO:0016740">
    <property type="term" value="F:transferase activity"/>
    <property type="evidence" value="ECO:0007669"/>
    <property type="project" value="UniProtKB-KW"/>
</dbReference>
<proteinExistence type="predicted"/>
<dbReference type="STRING" id="1176587.A8C56_15960"/>
<evidence type="ECO:0000313" key="1">
    <source>
        <dbReference type="EMBL" id="ANH82256.1"/>
    </source>
</evidence>
<reference evidence="1 2" key="1">
    <citation type="submission" date="2016-05" db="EMBL/GenBank/DDBJ databases">
        <title>Niabella ginsenosidivorans BS26 whole genome sequencing.</title>
        <authorList>
            <person name="Im W.T."/>
            <person name="Siddiqi M.Z."/>
        </authorList>
    </citation>
    <scope>NUCLEOTIDE SEQUENCE [LARGE SCALE GENOMIC DNA]</scope>
    <source>
        <strain evidence="1 2">BS26</strain>
    </source>
</reference>